<accession>A0AAC9HQD7</accession>
<dbReference type="KEGG" id="ahm:TL08_13875"/>
<dbReference type="EMBL" id="CP014859">
    <property type="protein sequence ID" value="AOS63589.1"/>
    <property type="molecule type" value="Genomic_DNA"/>
</dbReference>
<evidence type="ECO:0000313" key="2">
    <source>
        <dbReference type="Proteomes" id="UP000095210"/>
    </source>
</evidence>
<protein>
    <submittedName>
        <fullName evidence="1">Uncharacterized protein</fullName>
    </submittedName>
</protein>
<reference evidence="2" key="1">
    <citation type="submission" date="2016-03" db="EMBL/GenBank/DDBJ databases">
        <title>Complete genome sequence of the type strain Actinoalloteichus hymeniacidonis DSM 45092.</title>
        <authorList>
            <person name="Schaffert L."/>
            <person name="Albersmeier A."/>
            <person name="Winkler A."/>
            <person name="Kalinowski J."/>
            <person name="Zotchev S."/>
            <person name="Ruckert C."/>
        </authorList>
    </citation>
    <scope>NUCLEOTIDE SEQUENCE [LARGE SCALE GENOMIC DNA]</scope>
    <source>
        <strain evidence="2">HPA177(T) (DSM 45092(T))</strain>
    </source>
</reference>
<evidence type="ECO:0000313" key="1">
    <source>
        <dbReference type="EMBL" id="AOS63589.1"/>
    </source>
</evidence>
<gene>
    <name evidence="1" type="ORF">TL08_13875</name>
</gene>
<keyword evidence="2" id="KW-1185">Reference proteome</keyword>
<sequence length="58" mass="6616">MYGLTSYYWDTDSLKPRERRAVRVLDQTRDHAEVAGAVGKLLGSPRHQAQGIAMDQYH</sequence>
<dbReference type="RefSeq" id="WP_157421069.1">
    <property type="nucleotide sequence ID" value="NZ_CP014859.1"/>
</dbReference>
<name>A0AAC9HQD7_9PSEU</name>
<dbReference type="Proteomes" id="UP000095210">
    <property type="component" value="Chromosome"/>
</dbReference>
<proteinExistence type="predicted"/>
<organism evidence="1 2">
    <name type="scientific">Actinoalloteichus hymeniacidonis</name>
    <dbReference type="NCBI Taxonomy" id="340345"/>
    <lineage>
        <taxon>Bacteria</taxon>
        <taxon>Bacillati</taxon>
        <taxon>Actinomycetota</taxon>
        <taxon>Actinomycetes</taxon>
        <taxon>Pseudonocardiales</taxon>
        <taxon>Pseudonocardiaceae</taxon>
        <taxon>Actinoalloteichus</taxon>
    </lineage>
</organism>
<dbReference type="AlphaFoldDB" id="A0AAC9HQD7"/>